<dbReference type="InterPro" id="IPR013785">
    <property type="entry name" value="Aldolase_TIM"/>
</dbReference>
<organism evidence="1 2">
    <name type="scientific">Paralcaligenes ureilyticus</name>
    <dbReference type="NCBI Taxonomy" id="627131"/>
    <lineage>
        <taxon>Bacteria</taxon>
        <taxon>Pseudomonadati</taxon>
        <taxon>Pseudomonadota</taxon>
        <taxon>Betaproteobacteria</taxon>
        <taxon>Burkholderiales</taxon>
        <taxon>Alcaligenaceae</taxon>
        <taxon>Paralcaligenes</taxon>
    </lineage>
</organism>
<proteinExistence type="predicted"/>
<comment type="caution">
    <text evidence="1">The sequence shown here is derived from an EMBL/GenBank/DDBJ whole genome shotgun (WGS) entry which is preliminary data.</text>
</comment>
<dbReference type="SUPFAM" id="SSF51569">
    <property type="entry name" value="Aldolase"/>
    <property type="match status" value="1"/>
</dbReference>
<accession>A0A4R3LZZ5</accession>
<protein>
    <submittedName>
        <fullName evidence="1">Uncharacterized protein DUF993</fullName>
    </submittedName>
</protein>
<reference evidence="1 2" key="1">
    <citation type="submission" date="2019-03" db="EMBL/GenBank/DDBJ databases">
        <title>Genomic Encyclopedia of Type Strains, Phase IV (KMG-IV): sequencing the most valuable type-strain genomes for metagenomic binning, comparative biology and taxonomic classification.</title>
        <authorList>
            <person name="Goeker M."/>
        </authorList>
    </citation>
    <scope>NUCLEOTIDE SEQUENCE [LARGE SCALE GENOMIC DNA]</scope>
    <source>
        <strain evidence="1 2">DSM 24591</strain>
    </source>
</reference>
<dbReference type="Pfam" id="PF06187">
    <property type="entry name" value="DUF993"/>
    <property type="match status" value="1"/>
</dbReference>
<dbReference type="AlphaFoldDB" id="A0A4R3LZZ5"/>
<keyword evidence="2" id="KW-1185">Reference proteome</keyword>
<dbReference type="RefSeq" id="WP_132582820.1">
    <property type="nucleotide sequence ID" value="NZ_SMAJ01000008.1"/>
</dbReference>
<name>A0A4R3LZZ5_9BURK</name>
<dbReference type="InterPro" id="IPR009334">
    <property type="entry name" value="DUF993"/>
</dbReference>
<sequence length="390" mass="42519">MHILLPRPDGGLGSYTLRHSAAPYTPAPHTKFNRIAFAAAHVVADPTKPANPWDETAGVDWDATMAFREYLWSLGFKVAEAMDTAQRGMGLGWSESAELIRRSIAHARTVEGADLRCGVGTDQLAPGQSVTLEQVAQAYIEQFEVVEKAGGKAIMMASRALCSCARSADDYKIVYSRLLSGASDKVILHWLGDAFDHHLAGYWGSTDVPTAMATVVDIICSNVDKVEGIKISLLEAKWEVALRRRLPPGVRMYTGDDFNYSTLIAGDDEGHSEALLGIFDPIAPVAASALIALAEGNTAHYTEILKPTVALSRAMFRAPTQYYKAGVVFLAWLNGHQEHFTLLGGMQSARSALHYTELFQLADQCGALIKPELAIFRMRKFLSVYAGIDE</sequence>
<evidence type="ECO:0000313" key="1">
    <source>
        <dbReference type="EMBL" id="TCT06310.1"/>
    </source>
</evidence>
<dbReference type="Gene3D" id="3.20.20.70">
    <property type="entry name" value="Aldolase class I"/>
    <property type="match status" value="1"/>
</dbReference>
<dbReference type="EMBL" id="SMAJ01000008">
    <property type="protein sequence ID" value="TCT06310.1"/>
    <property type="molecule type" value="Genomic_DNA"/>
</dbReference>
<dbReference type="Proteomes" id="UP000295525">
    <property type="component" value="Unassembled WGS sequence"/>
</dbReference>
<evidence type="ECO:0000313" key="2">
    <source>
        <dbReference type="Proteomes" id="UP000295525"/>
    </source>
</evidence>
<dbReference type="OrthoDB" id="9805272at2"/>
<gene>
    <name evidence="1" type="ORF">EDC26_10846</name>
</gene>